<feature type="transmembrane region" description="Helical" evidence="10">
    <location>
        <begin position="352"/>
        <end position="372"/>
    </location>
</feature>
<dbReference type="SUPFAM" id="SSF58104">
    <property type="entry name" value="Methyl-accepting chemotaxis protein (MCP) signaling domain"/>
    <property type="match status" value="1"/>
</dbReference>
<organism evidence="13 14">
    <name type="scientific">Symbiobacterium thermophilum (strain DSM 24528 / JCM 14929 / IAM 14863 / T)</name>
    <dbReference type="NCBI Taxonomy" id="292459"/>
    <lineage>
        <taxon>Bacteria</taxon>
        <taxon>Bacillati</taxon>
        <taxon>Bacillota</taxon>
        <taxon>Clostridia</taxon>
        <taxon>Eubacteriales</taxon>
        <taxon>Symbiobacteriaceae</taxon>
        <taxon>Symbiobacterium</taxon>
    </lineage>
</organism>
<evidence type="ECO:0000259" key="12">
    <source>
        <dbReference type="PROSITE" id="PS50885"/>
    </source>
</evidence>
<keyword evidence="9" id="KW-0175">Coiled coil</keyword>
<dbReference type="GO" id="GO:0007165">
    <property type="term" value="P:signal transduction"/>
    <property type="evidence" value="ECO:0007669"/>
    <property type="project" value="UniProtKB-KW"/>
</dbReference>
<evidence type="ECO:0000256" key="7">
    <source>
        <dbReference type="ARBA" id="ARBA00029447"/>
    </source>
</evidence>
<dbReference type="GO" id="GO:0005886">
    <property type="term" value="C:plasma membrane"/>
    <property type="evidence" value="ECO:0007669"/>
    <property type="project" value="UniProtKB-SubCell"/>
</dbReference>
<comment type="subcellular location">
    <subcellularLocation>
        <location evidence="1">Cell membrane</location>
        <topology evidence="1">Multi-pass membrane protein</topology>
    </subcellularLocation>
</comment>
<dbReference type="InterPro" id="IPR029151">
    <property type="entry name" value="Sensor-like_sf"/>
</dbReference>
<evidence type="ECO:0000256" key="6">
    <source>
        <dbReference type="ARBA" id="ARBA00023224"/>
    </source>
</evidence>
<dbReference type="Gene3D" id="6.10.340.10">
    <property type="match status" value="1"/>
</dbReference>
<evidence type="ECO:0000256" key="8">
    <source>
        <dbReference type="PROSITE-ProRule" id="PRU00284"/>
    </source>
</evidence>
<evidence type="ECO:0000256" key="1">
    <source>
        <dbReference type="ARBA" id="ARBA00004651"/>
    </source>
</evidence>
<dbReference type="SMART" id="SM00283">
    <property type="entry name" value="MA"/>
    <property type="match status" value="1"/>
</dbReference>
<evidence type="ECO:0000256" key="10">
    <source>
        <dbReference type="SAM" id="Phobius"/>
    </source>
</evidence>
<dbReference type="InterPro" id="IPR033463">
    <property type="entry name" value="sCache_3"/>
</dbReference>
<evidence type="ECO:0000313" key="13">
    <source>
        <dbReference type="EMBL" id="BAD39811.1"/>
    </source>
</evidence>
<evidence type="ECO:0000256" key="5">
    <source>
        <dbReference type="ARBA" id="ARBA00023136"/>
    </source>
</evidence>
<dbReference type="Pfam" id="PF00015">
    <property type="entry name" value="MCPsignal"/>
    <property type="match status" value="1"/>
</dbReference>
<dbReference type="STRING" id="292459.STH826"/>
<evidence type="ECO:0000313" key="14">
    <source>
        <dbReference type="Proteomes" id="UP000000417"/>
    </source>
</evidence>
<gene>
    <name evidence="13" type="ordered locus">STH826</name>
</gene>
<evidence type="ECO:0000256" key="9">
    <source>
        <dbReference type="SAM" id="Coils"/>
    </source>
</evidence>
<dbReference type="AlphaFoldDB" id="Q67R82"/>
<dbReference type="SMART" id="SM00304">
    <property type="entry name" value="HAMP"/>
    <property type="match status" value="2"/>
</dbReference>
<keyword evidence="6 8" id="KW-0807">Transducer</keyword>
<dbReference type="eggNOG" id="COG0840">
    <property type="taxonomic scope" value="Bacteria"/>
</dbReference>
<dbReference type="EMBL" id="AP006840">
    <property type="protein sequence ID" value="BAD39811.1"/>
    <property type="molecule type" value="Genomic_DNA"/>
</dbReference>
<evidence type="ECO:0000256" key="4">
    <source>
        <dbReference type="ARBA" id="ARBA00022989"/>
    </source>
</evidence>
<comment type="similarity">
    <text evidence="7">Belongs to the methyl-accepting chemotaxis (MCP) protein family.</text>
</comment>
<dbReference type="InterPro" id="IPR003660">
    <property type="entry name" value="HAMP_dom"/>
</dbReference>
<evidence type="ECO:0000256" key="2">
    <source>
        <dbReference type="ARBA" id="ARBA00022475"/>
    </source>
</evidence>
<evidence type="ECO:0000259" key="11">
    <source>
        <dbReference type="PROSITE" id="PS50111"/>
    </source>
</evidence>
<dbReference type="SUPFAM" id="SSF103190">
    <property type="entry name" value="Sensory domain-like"/>
    <property type="match status" value="1"/>
</dbReference>
<reference evidence="13 14" key="1">
    <citation type="journal article" date="2004" name="Nucleic Acids Res.">
        <title>Genome sequence of Symbiobacterium thermophilum, an uncultivable bacterium that depends on microbial commensalism.</title>
        <authorList>
            <person name="Ueda K."/>
            <person name="Yamashita A."/>
            <person name="Ishikawa J."/>
            <person name="Shimada M."/>
            <person name="Watsuji T."/>
            <person name="Morimura K."/>
            <person name="Ikeda H."/>
            <person name="Hattori M."/>
            <person name="Beppu T."/>
        </authorList>
    </citation>
    <scope>NUCLEOTIDE SEQUENCE [LARGE SCALE GENOMIC DNA]</scope>
    <source>
        <strain evidence="14">T / IAM 14863</strain>
    </source>
</reference>
<feature type="transmembrane region" description="Helical" evidence="10">
    <location>
        <begin position="32"/>
        <end position="58"/>
    </location>
</feature>
<feature type="coiled-coil region" evidence="9">
    <location>
        <begin position="748"/>
        <end position="775"/>
    </location>
</feature>
<dbReference type="PANTHER" id="PTHR32089:SF112">
    <property type="entry name" value="LYSOZYME-LIKE PROTEIN-RELATED"/>
    <property type="match status" value="1"/>
</dbReference>
<evidence type="ECO:0000256" key="3">
    <source>
        <dbReference type="ARBA" id="ARBA00022692"/>
    </source>
</evidence>
<accession>Q67R82</accession>
<dbReference type="HOGENOM" id="CLU_424467_0_0_9"/>
<keyword evidence="2" id="KW-1003">Cell membrane</keyword>
<feature type="domain" description="Methyl-accepting transducer" evidence="11">
    <location>
        <begin position="470"/>
        <end position="721"/>
    </location>
</feature>
<dbReference type="Proteomes" id="UP000000417">
    <property type="component" value="Chromosome"/>
</dbReference>
<sequence length="791" mass="83435">MSTISVDYLKNHYDERTEGSTMNFRRIGGVSIAVRIILITLLAVAVPAIGLLATSAYLNQAVTRDIERQADTTLQLAMQVHQSIIEGRLQALFGSASAFAANDALARVASGEETDTKTLDRLGQSLRGHADIFLIVDQNGRTRYRYGGSAGDRISFGGLVEAVLAQGRTLSSPVRVSAADLTQERAEVRQQVVVNVAADANHELAGSQLTDALALAAAAPLRTGDGRVMGAVVVADILNNDPTIVDEVQRRSPDGTPLTATIALDGIRITTNVRRQNSVERAVGTVYSDAVMERIRQGESYQGRALVVDHWQRTIYAPLIDLNGQVIASPYVGIPEWHFDQVAGAFRTATTAGIVLGVVALILGGVLPWLLAQRGVSRPLLRFAAALDAGDLMTTFTAPSRDEVGRMAESLNGLLERVRQATLRVSGAARDVARLSASLASAADQTVALAEAVAARTEGGAAIATEVREKSAQVAAGMDELTRAAEGIARGAEEQANHVDRVTAMVSEIDRSQEESLAQGEAARQAAERTFLLVREGDEALRATLEGVRRIAENADRSVALVERLGEHSRSISDITSAISEIAGQTNLLALNAAIEAARAGEQGRGFAVVAEEVRRLAERSSQATQEIGQLISTTLSLIDQTVSAMREARALAQEGVESGSEARARLDQILAASQEAAAAVDQIVRGAIAANAERVRTIAGAMENVAAVVQENTAASEEMAASAERALGSVQAISGGIGEVSAMVAEIRDQMGQVVQAQAELRQLAARLQEVSGSLAETIATLGAQSVPLQ</sequence>
<keyword evidence="3 10" id="KW-0812">Transmembrane</keyword>
<keyword evidence="5 10" id="KW-0472">Membrane</keyword>
<feature type="domain" description="HAMP" evidence="12">
    <location>
        <begin position="374"/>
        <end position="423"/>
    </location>
</feature>
<protein>
    <submittedName>
        <fullName evidence="13">Methyl-accepting chemotaxis protein</fullName>
    </submittedName>
</protein>
<proteinExistence type="inferred from homology"/>
<dbReference type="PROSITE" id="PS50111">
    <property type="entry name" value="CHEMOTAXIS_TRANSDUC_2"/>
    <property type="match status" value="1"/>
</dbReference>
<name>Q67R82_SYMTH</name>
<keyword evidence="4 10" id="KW-1133">Transmembrane helix</keyword>
<dbReference type="Pfam" id="PF17202">
    <property type="entry name" value="sCache_3_3"/>
    <property type="match status" value="1"/>
</dbReference>
<dbReference type="Gene3D" id="1.10.287.950">
    <property type="entry name" value="Methyl-accepting chemotaxis protein"/>
    <property type="match status" value="1"/>
</dbReference>
<dbReference type="PANTHER" id="PTHR32089">
    <property type="entry name" value="METHYL-ACCEPTING CHEMOTAXIS PROTEIN MCPB"/>
    <property type="match status" value="1"/>
</dbReference>
<dbReference type="InterPro" id="IPR004089">
    <property type="entry name" value="MCPsignal_dom"/>
</dbReference>
<dbReference type="PROSITE" id="PS50885">
    <property type="entry name" value="HAMP"/>
    <property type="match status" value="1"/>
</dbReference>
<dbReference type="KEGG" id="sth:STH826"/>
<keyword evidence="14" id="KW-1185">Reference proteome</keyword>